<dbReference type="Gene3D" id="2.160.10.10">
    <property type="entry name" value="Hexapeptide repeat proteins"/>
    <property type="match status" value="1"/>
</dbReference>
<evidence type="ECO:0000313" key="5">
    <source>
        <dbReference type="Proteomes" id="UP000028878"/>
    </source>
</evidence>
<dbReference type="InterPro" id="IPR011004">
    <property type="entry name" value="Trimer_LpxA-like_sf"/>
</dbReference>
<evidence type="ECO:0000256" key="1">
    <source>
        <dbReference type="ARBA" id="ARBA00007274"/>
    </source>
</evidence>
<dbReference type="Pfam" id="PF17836">
    <property type="entry name" value="PglD_N"/>
    <property type="match status" value="1"/>
</dbReference>
<proteinExistence type="inferred from homology"/>
<feature type="domain" description="PglD N-terminal" evidence="3">
    <location>
        <begin position="7"/>
        <end position="85"/>
    </location>
</feature>
<dbReference type="PANTHER" id="PTHR43300:SF7">
    <property type="entry name" value="UDP-N-ACETYLBACILLOSAMINE N-ACETYLTRANSFERASE"/>
    <property type="match status" value="1"/>
</dbReference>
<dbReference type="InterPro" id="IPR041561">
    <property type="entry name" value="PglD_N"/>
</dbReference>
<organism evidence="4 5">
    <name type="scientific">Hydrogenophaga intermedia</name>
    <dbReference type="NCBI Taxonomy" id="65786"/>
    <lineage>
        <taxon>Bacteria</taxon>
        <taxon>Pseudomonadati</taxon>
        <taxon>Pseudomonadota</taxon>
        <taxon>Betaproteobacteria</taxon>
        <taxon>Burkholderiales</taxon>
        <taxon>Comamonadaceae</taxon>
        <taxon>Hydrogenophaga</taxon>
    </lineage>
</organism>
<reference evidence="5" key="1">
    <citation type="submission" date="2014-02" db="EMBL/GenBank/DDBJ databases">
        <authorList>
            <person name="Gan H."/>
        </authorList>
    </citation>
    <scope>NUCLEOTIDE SEQUENCE [LARGE SCALE GENOMIC DNA]</scope>
    <source>
        <strain evidence="5">S1</strain>
    </source>
</reference>
<protein>
    <submittedName>
        <fullName evidence="4">Acetyltransferase</fullName>
    </submittedName>
</protein>
<dbReference type="RefSeq" id="WP_009519376.1">
    <property type="nucleotide sequence ID" value="NZ_CCAE010000013.1"/>
</dbReference>
<evidence type="ECO:0000313" key="4">
    <source>
        <dbReference type="EMBL" id="CDN87673.1"/>
    </source>
</evidence>
<feature type="binding site" evidence="2">
    <location>
        <position position="149"/>
    </location>
    <ligand>
        <name>acetyl-CoA</name>
        <dbReference type="ChEBI" id="CHEBI:57288"/>
    </ligand>
</feature>
<name>A0A1L1PI80_HYDIT</name>
<evidence type="ECO:0000259" key="3">
    <source>
        <dbReference type="Pfam" id="PF17836"/>
    </source>
</evidence>
<comment type="similarity">
    <text evidence="1">Belongs to the transferase hexapeptide repeat family.</text>
</comment>
<dbReference type="Proteomes" id="UP000028878">
    <property type="component" value="Unassembled WGS sequence"/>
</dbReference>
<sequence length="193" mass="19431">MSQPIPLVIVGAGGHGRSVLELVRLSGTHQVVAFLDDQQSPGTDIMGVPVWGSSTLLNELPARGVQAAHVAIGNNRARQALSERVRAAGLTLITLVHPRAFVSPTAVLGPGSAVMALAAIGTEAVLGDGAIANVGAVVDHHAQVGAYGHLGTNTTMAGGTCIGARAWLQAGSAVGYGVRLSDDEILGPGEGRA</sequence>
<dbReference type="InterPro" id="IPR020019">
    <property type="entry name" value="AcTrfase_PglD-like"/>
</dbReference>
<dbReference type="CDD" id="cd03360">
    <property type="entry name" value="LbH_AT_putative"/>
    <property type="match status" value="1"/>
</dbReference>
<accession>A0A1L1PI80</accession>
<evidence type="ECO:0000256" key="2">
    <source>
        <dbReference type="PIRSR" id="PIRSR620019-2"/>
    </source>
</evidence>
<dbReference type="InterPro" id="IPR050179">
    <property type="entry name" value="Trans_hexapeptide_repeat"/>
</dbReference>
<gene>
    <name evidence="4" type="ORF">BN948_02098</name>
</gene>
<dbReference type="AlphaFoldDB" id="A0A1L1PI80"/>
<dbReference type="GO" id="GO:0016740">
    <property type="term" value="F:transferase activity"/>
    <property type="evidence" value="ECO:0007669"/>
    <property type="project" value="UniProtKB-KW"/>
</dbReference>
<reference evidence="5" key="2">
    <citation type="submission" date="2014-11" db="EMBL/GenBank/DDBJ databases">
        <title>Draft genome sequence of Hydrogenophaga intermedia S1.</title>
        <authorList>
            <person name="Gan H.M."/>
            <person name="Chew T.H."/>
            <person name="Stolz A."/>
        </authorList>
    </citation>
    <scope>NUCLEOTIDE SEQUENCE [LARGE SCALE GENOMIC DNA]</scope>
    <source>
        <strain evidence="5">S1</strain>
    </source>
</reference>
<dbReference type="SUPFAM" id="SSF51161">
    <property type="entry name" value="Trimeric LpxA-like enzymes"/>
    <property type="match status" value="1"/>
</dbReference>
<dbReference type="Gene3D" id="3.40.50.20">
    <property type="match status" value="1"/>
</dbReference>
<dbReference type="EMBL" id="CCAE010000013">
    <property type="protein sequence ID" value="CDN87673.1"/>
    <property type="molecule type" value="Genomic_DNA"/>
</dbReference>
<dbReference type="PANTHER" id="PTHR43300">
    <property type="entry name" value="ACETYLTRANSFERASE"/>
    <property type="match status" value="1"/>
</dbReference>
<keyword evidence="5" id="KW-1185">Reference proteome</keyword>
<feature type="binding site" evidence="2">
    <location>
        <position position="73"/>
    </location>
    <ligand>
        <name>substrate</name>
    </ligand>
</feature>
<keyword evidence="4" id="KW-0808">Transferase</keyword>